<dbReference type="CDD" id="cd13597">
    <property type="entry name" value="PBP2_lipoprotein_Tp32"/>
    <property type="match status" value="1"/>
</dbReference>
<evidence type="ECO:0000256" key="7">
    <source>
        <dbReference type="SAM" id="SignalP"/>
    </source>
</evidence>
<evidence type="ECO:0000256" key="3">
    <source>
        <dbReference type="ARBA" id="ARBA00023136"/>
    </source>
</evidence>
<evidence type="ECO:0000256" key="4">
    <source>
        <dbReference type="ARBA" id="ARBA00023139"/>
    </source>
</evidence>
<dbReference type="EMBL" id="JAMZEC010000001">
    <property type="protein sequence ID" value="MCP2352742.1"/>
    <property type="molecule type" value="Genomic_DNA"/>
</dbReference>
<evidence type="ECO:0000313" key="9">
    <source>
        <dbReference type="Proteomes" id="UP001320766"/>
    </source>
</evidence>
<dbReference type="PANTHER" id="PTHR30429">
    <property type="entry name" value="D-METHIONINE-BINDING LIPOPROTEIN METQ"/>
    <property type="match status" value="1"/>
</dbReference>
<comment type="similarity">
    <text evidence="6">Belongs to the nlpA lipoprotein family.</text>
</comment>
<keyword evidence="4" id="KW-0564">Palmitate</keyword>
<dbReference type="PROSITE" id="PS51257">
    <property type="entry name" value="PROKAR_LIPOPROTEIN"/>
    <property type="match status" value="1"/>
</dbReference>
<comment type="caution">
    <text evidence="8">The sequence shown here is derived from an EMBL/GenBank/DDBJ whole genome shotgun (WGS) entry which is preliminary data.</text>
</comment>
<keyword evidence="2 7" id="KW-0732">Signal</keyword>
<organism evidence="8 9">
    <name type="scientific">Nonomuraea roseoviolacea subsp. carminata</name>
    <dbReference type="NCBI Taxonomy" id="160689"/>
    <lineage>
        <taxon>Bacteria</taxon>
        <taxon>Bacillati</taxon>
        <taxon>Actinomycetota</taxon>
        <taxon>Actinomycetes</taxon>
        <taxon>Streptosporangiales</taxon>
        <taxon>Streptosporangiaceae</taxon>
        <taxon>Nonomuraea</taxon>
    </lineage>
</organism>
<proteinExistence type="inferred from homology"/>
<gene>
    <name evidence="8" type="ORF">HD595_008864</name>
</gene>
<dbReference type="RefSeq" id="WP_253780489.1">
    <property type="nucleotide sequence ID" value="NZ_BAAAVE010000014.1"/>
</dbReference>
<evidence type="ECO:0000256" key="2">
    <source>
        <dbReference type="ARBA" id="ARBA00022729"/>
    </source>
</evidence>
<evidence type="ECO:0000256" key="5">
    <source>
        <dbReference type="ARBA" id="ARBA00023288"/>
    </source>
</evidence>
<name>A0ABT1KFF7_9ACTN</name>
<reference evidence="8 9" key="1">
    <citation type="submission" date="2022-06" db="EMBL/GenBank/DDBJ databases">
        <title>Sequencing the genomes of 1000 actinobacteria strains.</title>
        <authorList>
            <person name="Klenk H.-P."/>
        </authorList>
    </citation>
    <scope>NUCLEOTIDE SEQUENCE [LARGE SCALE GENOMIC DNA]</scope>
    <source>
        <strain evidence="8 9">DSM 44170</strain>
    </source>
</reference>
<dbReference type="SUPFAM" id="SSF53850">
    <property type="entry name" value="Periplasmic binding protein-like II"/>
    <property type="match status" value="1"/>
</dbReference>
<feature type="chain" id="PRO_5045524465" description="Lipoprotein" evidence="7">
    <location>
        <begin position="25"/>
        <end position="275"/>
    </location>
</feature>
<evidence type="ECO:0000313" key="8">
    <source>
        <dbReference type="EMBL" id="MCP2352742.1"/>
    </source>
</evidence>
<comment type="subcellular location">
    <subcellularLocation>
        <location evidence="1">Membrane</location>
        <topology evidence="1">Lipid-anchor</topology>
    </subcellularLocation>
</comment>
<dbReference type="PANTHER" id="PTHR30429:SF0">
    <property type="entry name" value="METHIONINE-BINDING LIPOPROTEIN METQ"/>
    <property type="match status" value="1"/>
</dbReference>
<evidence type="ECO:0000256" key="1">
    <source>
        <dbReference type="ARBA" id="ARBA00004635"/>
    </source>
</evidence>
<dbReference type="PIRSF" id="PIRSF002854">
    <property type="entry name" value="MetQ"/>
    <property type="match status" value="1"/>
</dbReference>
<dbReference type="InterPro" id="IPR004872">
    <property type="entry name" value="Lipoprotein_NlpA"/>
</dbReference>
<keyword evidence="3" id="KW-0472">Membrane</keyword>
<evidence type="ECO:0000256" key="6">
    <source>
        <dbReference type="PIRNR" id="PIRNR002854"/>
    </source>
</evidence>
<sequence>MKLRNIVGVAALSVLLAACGSSQTATTNAGTESADTVLKVGASPVPHGEILKYVKDNLAPAAGLKLEVVEFTDYVQPNVQLNEGKLAANFFQHKPYLDDFNASKGTKLSFVTPVHLEPLGLYSKKITSLQALPSGASVAVPNDATNLGRALKLLADNGVITLKQGAGTTATERDVTGNPKNLAFKPLEAAQLPRSLDDVDAAVINGNYAIEAGLKPASQALALEKSEGNPYVNGLVVQAGHEKDAGIVTLGKLLQDPKVKEFIKQKYQGSVIPAQ</sequence>
<keyword evidence="5 6" id="KW-0449">Lipoprotein</keyword>
<keyword evidence="9" id="KW-1185">Reference proteome</keyword>
<dbReference type="Pfam" id="PF03180">
    <property type="entry name" value="Lipoprotein_9"/>
    <property type="match status" value="1"/>
</dbReference>
<dbReference type="Proteomes" id="UP001320766">
    <property type="component" value="Unassembled WGS sequence"/>
</dbReference>
<protein>
    <recommendedName>
        <fullName evidence="6">Lipoprotein</fullName>
    </recommendedName>
</protein>
<accession>A0ABT1KFF7</accession>
<dbReference type="Gene3D" id="3.40.190.10">
    <property type="entry name" value="Periplasmic binding protein-like II"/>
    <property type="match status" value="2"/>
</dbReference>
<feature type="signal peptide" evidence="7">
    <location>
        <begin position="1"/>
        <end position="24"/>
    </location>
</feature>